<name>A0A517SNY0_9BACT</name>
<dbReference type="InterPro" id="IPR043519">
    <property type="entry name" value="NT_sf"/>
</dbReference>
<gene>
    <name evidence="1" type="ORF">SV7mr_03120</name>
</gene>
<dbReference type="AlphaFoldDB" id="A0A517SNY0"/>
<dbReference type="GO" id="GO:0016301">
    <property type="term" value="F:kinase activity"/>
    <property type="evidence" value="ECO:0007669"/>
    <property type="project" value="UniProtKB-KW"/>
</dbReference>
<keyword evidence="1" id="KW-0808">Transferase</keyword>
<dbReference type="SUPFAM" id="SSF81301">
    <property type="entry name" value="Nucleotidyltransferase"/>
    <property type="match status" value="1"/>
</dbReference>
<dbReference type="Gene3D" id="3.30.460.10">
    <property type="entry name" value="Beta Polymerase, domain 2"/>
    <property type="match status" value="1"/>
</dbReference>
<reference evidence="1 2" key="1">
    <citation type="submission" date="2019-02" db="EMBL/GenBank/DDBJ databases">
        <title>Deep-cultivation of Planctomycetes and their phenomic and genomic characterization uncovers novel biology.</title>
        <authorList>
            <person name="Wiegand S."/>
            <person name="Jogler M."/>
            <person name="Boedeker C."/>
            <person name="Pinto D."/>
            <person name="Vollmers J."/>
            <person name="Rivas-Marin E."/>
            <person name="Kohn T."/>
            <person name="Peeters S.H."/>
            <person name="Heuer A."/>
            <person name="Rast P."/>
            <person name="Oberbeckmann S."/>
            <person name="Bunk B."/>
            <person name="Jeske O."/>
            <person name="Meyerdierks A."/>
            <person name="Storesund J.E."/>
            <person name="Kallscheuer N."/>
            <person name="Luecker S."/>
            <person name="Lage O.M."/>
            <person name="Pohl T."/>
            <person name="Merkel B.J."/>
            <person name="Hornburger P."/>
            <person name="Mueller R.-W."/>
            <person name="Bruemmer F."/>
            <person name="Labrenz M."/>
            <person name="Spormann A.M."/>
            <person name="Op den Camp H."/>
            <person name="Overmann J."/>
            <person name="Amann R."/>
            <person name="Jetten M.S.M."/>
            <person name="Mascher T."/>
            <person name="Medema M.H."/>
            <person name="Devos D.P."/>
            <person name="Kaster A.-K."/>
            <person name="Ovreas L."/>
            <person name="Rohde M."/>
            <person name="Galperin M.Y."/>
            <person name="Jogler C."/>
        </authorList>
    </citation>
    <scope>NUCLEOTIDE SEQUENCE [LARGE SCALE GENOMIC DNA]</scope>
    <source>
        <strain evidence="1 2">SV_7m_r</strain>
    </source>
</reference>
<dbReference type="PANTHER" id="PTHR34822">
    <property type="entry name" value="GRPB DOMAIN PROTEIN (AFU_ORTHOLOGUE AFUA_1G01530)"/>
    <property type="match status" value="1"/>
</dbReference>
<sequence>MHYDPRWRQEFQQTRSSLLHSCQGWVTQVEHIGSTAIDGLIARPVIDVLAVVDDGQTDTDSAMQEAALLIEGLNFGRQVPPMWAAETICLVKPRRGLETHRVYLTYPNSPFVSSSLAVREQLQSDRELALQFEEQKVRCWKESEGDVDLYAEKMSPYFSELL</sequence>
<dbReference type="EMBL" id="CP036272">
    <property type="protein sequence ID" value="QDT57827.1"/>
    <property type="molecule type" value="Genomic_DNA"/>
</dbReference>
<dbReference type="PANTHER" id="PTHR34822:SF1">
    <property type="entry name" value="GRPB FAMILY PROTEIN"/>
    <property type="match status" value="1"/>
</dbReference>
<dbReference type="Proteomes" id="UP000315003">
    <property type="component" value="Chromosome"/>
</dbReference>
<evidence type="ECO:0000313" key="2">
    <source>
        <dbReference type="Proteomes" id="UP000315003"/>
    </source>
</evidence>
<proteinExistence type="predicted"/>
<evidence type="ECO:0000313" key="1">
    <source>
        <dbReference type="EMBL" id="QDT57827.1"/>
    </source>
</evidence>
<organism evidence="1 2">
    <name type="scientific">Stieleria bergensis</name>
    <dbReference type="NCBI Taxonomy" id="2528025"/>
    <lineage>
        <taxon>Bacteria</taxon>
        <taxon>Pseudomonadati</taxon>
        <taxon>Planctomycetota</taxon>
        <taxon>Planctomycetia</taxon>
        <taxon>Pirellulales</taxon>
        <taxon>Pirellulaceae</taxon>
        <taxon>Stieleria</taxon>
    </lineage>
</organism>
<protein>
    <submittedName>
        <fullName evidence="1">Dephospho-CoA kinase/protein folding accessory domain-containing protein</fullName>
    </submittedName>
</protein>
<dbReference type="Pfam" id="PF04229">
    <property type="entry name" value="GrpB"/>
    <property type="match status" value="1"/>
</dbReference>
<keyword evidence="2" id="KW-1185">Reference proteome</keyword>
<dbReference type="InterPro" id="IPR007344">
    <property type="entry name" value="GrpB/CoaE"/>
</dbReference>
<keyword evidence="1" id="KW-0418">Kinase</keyword>
<accession>A0A517SNY0</accession>